<dbReference type="AlphaFoldDB" id="A0A2C5Z2B2"/>
<keyword evidence="3" id="KW-1185">Reference proteome</keyword>
<comment type="caution">
    <text evidence="2">The sequence shown here is derived from an EMBL/GenBank/DDBJ whole genome shotgun (WGS) entry which is preliminary data.</text>
</comment>
<reference evidence="2 3" key="1">
    <citation type="submission" date="2017-06" db="EMBL/GenBank/DDBJ databases">
        <title>Ant-infecting Ophiocordyceps genomes reveal a high diversity of potential behavioral manipulation genes and a possible major role for enterotoxins.</title>
        <authorList>
            <person name="De Bekker C."/>
            <person name="Evans H.C."/>
            <person name="Brachmann A."/>
            <person name="Hughes D.P."/>
        </authorList>
    </citation>
    <scope>NUCLEOTIDE SEQUENCE [LARGE SCALE GENOMIC DNA]</scope>
    <source>
        <strain evidence="2 3">Map16</strain>
    </source>
</reference>
<gene>
    <name evidence="2" type="ORF">CDD80_3435</name>
</gene>
<name>A0A2C5Z2B2_9HYPO</name>
<dbReference type="OrthoDB" id="5338512at2759"/>
<dbReference type="EMBL" id="NJES01000304">
    <property type="protein sequence ID" value="PHH73993.1"/>
    <property type="molecule type" value="Genomic_DNA"/>
</dbReference>
<dbReference type="STRING" id="2004952.A0A2C5Z2B2"/>
<dbReference type="Proteomes" id="UP000226431">
    <property type="component" value="Unassembled WGS sequence"/>
</dbReference>
<evidence type="ECO:0000256" key="1">
    <source>
        <dbReference type="SAM" id="MobiDB-lite"/>
    </source>
</evidence>
<feature type="region of interest" description="Disordered" evidence="1">
    <location>
        <begin position="104"/>
        <end position="123"/>
    </location>
</feature>
<protein>
    <submittedName>
        <fullName evidence="2">Uncharacterized protein</fullName>
    </submittedName>
</protein>
<evidence type="ECO:0000313" key="3">
    <source>
        <dbReference type="Proteomes" id="UP000226431"/>
    </source>
</evidence>
<feature type="region of interest" description="Disordered" evidence="1">
    <location>
        <begin position="1"/>
        <end position="31"/>
    </location>
</feature>
<sequence length="123" mass="13891">MRLSPRLTRWGIPNPFTSPTTPHPPDDPARSSITSLEELTARTGHVAGSRLAPPIRTMRPSSFRRSRHLFQRESENIDVFADPLDLPRRDAYRDTSLTDMMEQAGLGDLRRGKPYVPGTTPRI</sequence>
<organism evidence="2 3">
    <name type="scientific">Ophiocordyceps camponoti-rufipedis</name>
    <dbReference type="NCBI Taxonomy" id="2004952"/>
    <lineage>
        <taxon>Eukaryota</taxon>
        <taxon>Fungi</taxon>
        <taxon>Dikarya</taxon>
        <taxon>Ascomycota</taxon>
        <taxon>Pezizomycotina</taxon>
        <taxon>Sordariomycetes</taxon>
        <taxon>Hypocreomycetidae</taxon>
        <taxon>Hypocreales</taxon>
        <taxon>Ophiocordycipitaceae</taxon>
        <taxon>Ophiocordyceps</taxon>
    </lineage>
</organism>
<proteinExistence type="predicted"/>
<accession>A0A2C5Z2B2</accession>
<evidence type="ECO:0000313" key="2">
    <source>
        <dbReference type="EMBL" id="PHH73993.1"/>
    </source>
</evidence>